<sequence>MMNKATISADIVSSTSLNVEQRLILEKEMVKLLAVLEKTFGSKMFFGRLIKGDYIECVLANPKLALRVALLIKSFIKALDIKAEKPTRKGFKDFKEYGIRIAIGIGKLSIWDKKKGIIDGEAIYLSGRAVNEMTASDKKVKNTLVFKSNNDHWNDSLTPMFNLLDVLFTESTRAQCEIVFYKLLNQSEKEISGILQKSQSTINQHSKAVGWYAIESAVVQFERIIT</sequence>
<protein>
    <recommendedName>
        <fullName evidence="3">Fumarate hydratase</fullName>
    </recommendedName>
</protein>
<evidence type="ECO:0000313" key="1">
    <source>
        <dbReference type="EMBL" id="KAA6303513.1"/>
    </source>
</evidence>
<gene>
    <name evidence="1" type="ORF">EZS26_000064</name>
</gene>
<dbReference type="AlphaFoldDB" id="A0A5M8P4W3"/>
<evidence type="ECO:0000313" key="2">
    <source>
        <dbReference type="Proteomes" id="UP000324575"/>
    </source>
</evidence>
<reference evidence="1 2" key="1">
    <citation type="submission" date="2019-03" db="EMBL/GenBank/DDBJ databases">
        <title>Single cell metagenomics reveals metabolic interactions within the superorganism composed of flagellate Streblomastix strix and complex community of Bacteroidetes bacteria on its surface.</title>
        <authorList>
            <person name="Treitli S.C."/>
            <person name="Kolisko M."/>
            <person name="Husnik F."/>
            <person name="Keeling P."/>
            <person name="Hampl V."/>
        </authorList>
    </citation>
    <scope>NUCLEOTIDE SEQUENCE [LARGE SCALE GENOMIC DNA]</scope>
    <source>
        <strain evidence="1">St1</strain>
    </source>
</reference>
<evidence type="ECO:0008006" key="3">
    <source>
        <dbReference type="Google" id="ProtNLM"/>
    </source>
</evidence>
<dbReference type="Proteomes" id="UP000324575">
    <property type="component" value="Unassembled WGS sequence"/>
</dbReference>
<name>A0A5M8P4W3_9BACT</name>
<dbReference type="EMBL" id="SNRX01000001">
    <property type="protein sequence ID" value="KAA6303513.1"/>
    <property type="molecule type" value="Genomic_DNA"/>
</dbReference>
<accession>A0A5M8P4W3</accession>
<proteinExistence type="predicted"/>
<organism evidence="1 2">
    <name type="scientific">Candidatus Ordinivivax streblomastigis</name>
    <dbReference type="NCBI Taxonomy" id="2540710"/>
    <lineage>
        <taxon>Bacteria</taxon>
        <taxon>Pseudomonadati</taxon>
        <taxon>Bacteroidota</taxon>
        <taxon>Bacteroidia</taxon>
        <taxon>Bacteroidales</taxon>
        <taxon>Candidatus Ordinivivax</taxon>
    </lineage>
</organism>
<comment type="caution">
    <text evidence="1">The sequence shown here is derived from an EMBL/GenBank/DDBJ whole genome shotgun (WGS) entry which is preliminary data.</text>
</comment>